<dbReference type="GO" id="GO:0046872">
    <property type="term" value="F:metal ion binding"/>
    <property type="evidence" value="ECO:0007669"/>
    <property type="project" value="UniProtKB-KW"/>
</dbReference>
<dbReference type="InterPro" id="IPR024079">
    <property type="entry name" value="MetalloPept_cat_dom_sf"/>
</dbReference>
<evidence type="ECO:0000256" key="4">
    <source>
        <dbReference type="ARBA" id="ARBA00022723"/>
    </source>
</evidence>
<protein>
    <submittedName>
        <fullName evidence="11">Endothelin-converting enzyme 1</fullName>
        <ecNumber evidence="11">3.4.24.71</ecNumber>
    </submittedName>
</protein>
<dbReference type="KEGG" id="acm:AciX9_0774"/>
<keyword evidence="7" id="KW-0482">Metalloprotease</keyword>
<evidence type="ECO:0000259" key="10">
    <source>
        <dbReference type="Pfam" id="PF05649"/>
    </source>
</evidence>
<dbReference type="CDD" id="cd08662">
    <property type="entry name" value="M13"/>
    <property type="match status" value="1"/>
</dbReference>
<evidence type="ECO:0000259" key="9">
    <source>
        <dbReference type="Pfam" id="PF01431"/>
    </source>
</evidence>
<dbReference type="Gene3D" id="3.40.390.10">
    <property type="entry name" value="Collagenase (Catalytic Domain)"/>
    <property type="match status" value="1"/>
</dbReference>
<keyword evidence="3" id="KW-0645">Protease</keyword>
<dbReference type="AlphaFoldDB" id="E8X0H9"/>
<evidence type="ECO:0000313" key="12">
    <source>
        <dbReference type="Proteomes" id="UP000000343"/>
    </source>
</evidence>
<dbReference type="InterPro" id="IPR000718">
    <property type="entry name" value="Peptidase_M13"/>
</dbReference>
<evidence type="ECO:0000256" key="8">
    <source>
        <dbReference type="SAM" id="SignalP"/>
    </source>
</evidence>
<evidence type="ECO:0000256" key="7">
    <source>
        <dbReference type="ARBA" id="ARBA00023049"/>
    </source>
</evidence>
<comment type="cofactor">
    <cofactor evidence="1">
        <name>Zn(2+)</name>
        <dbReference type="ChEBI" id="CHEBI:29105"/>
    </cofactor>
</comment>
<gene>
    <name evidence="11" type="ordered locus">AciX9_0774</name>
</gene>
<evidence type="ECO:0000256" key="2">
    <source>
        <dbReference type="ARBA" id="ARBA00007357"/>
    </source>
</evidence>
<evidence type="ECO:0000256" key="5">
    <source>
        <dbReference type="ARBA" id="ARBA00022801"/>
    </source>
</evidence>
<dbReference type="OrthoDB" id="9775677at2"/>
<keyword evidence="4" id="KW-0479">Metal-binding</keyword>
<dbReference type="EC" id="3.4.24.71" evidence="11"/>
<feature type="domain" description="Peptidase M13 N-terminal" evidence="10">
    <location>
        <begin position="56"/>
        <end position="434"/>
    </location>
</feature>
<dbReference type="SUPFAM" id="SSF55486">
    <property type="entry name" value="Metalloproteases ('zincins'), catalytic domain"/>
    <property type="match status" value="1"/>
</dbReference>
<dbReference type="PaxDb" id="1198114-AciX9_0774"/>
<keyword evidence="12" id="KW-1185">Reference proteome</keyword>
<feature type="chain" id="PRO_5003230137" evidence="8">
    <location>
        <begin position="19"/>
        <end position="699"/>
    </location>
</feature>
<sequence length="699" mass="77526">MRIQSVASYLLLSGTLLAGGSALGQNVVSTDDNGPTSAPKKPMSFDLSSIDKTADPCTDFYQYACGNWIKNNPIPPTETRWGSFNTLGEQNQYLLWKELSAAAANPKTPLQTKYGNYYAACMDVKRVNELGVKPIQPELAQIAELTDKKKLAALDVALENTYGSGFLFGVAVGQDQKDSSKQILQTGQGGLTLPDREYYLSDDARNAKIREQYVDHVTKMFVLMGDTPEKAATEAADVMRIETALAKGSMSRTEMRDPAARYHITTIAQLQELSPDFDWHVFLTGVGVAQATTINVSSPGFVKTVNTLVDTESLEALKTYMRWHVLHGAAAYLSEPFVDENFNFFAKTLTGQKEQQPRYKRCTRLTDGALGEAVGQDWVKENFPPDAKANMEKLVAALRKALDQDIQQLPWMSPETKVEAEKKLVAFRQKIGYPETWRDYSKLTVKRDDFVGNLARNSVFERNRNLGRLGKPVDETEWGMTPPTVNAYYNPPQNDINFPAGILQPPFFDNTKDPAVNFGGIGVVIGHEMTHGFDDQGSKYGPTGNVKYNTDGTLGSWFTPEDQKKFDERTKCVADEYSGFNVAEGQNLNGRLTLGENSADNGGIRIAYQALQQVMAKQGISPTSQIDGYTPAQRFFISFGQVWCSNQTEQSARVLAKTDPHSPGKWRTDGTVQNFDEFGKAFSCKVGQPMMPEKSCRVW</sequence>
<feature type="domain" description="Peptidase M13 C-terminal" evidence="9">
    <location>
        <begin position="486"/>
        <end position="698"/>
    </location>
</feature>
<dbReference type="InterPro" id="IPR008753">
    <property type="entry name" value="Peptidase_M13_N"/>
</dbReference>
<feature type="signal peptide" evidence="8">
    <location>
        <begin position="1"/>
        <end position="18"/>
    </location>
</feature>
<dbReference type="GO" id="GO:0005886">
    <property type="term" value="C:plasma membrane"/>
    <property type="evidence" value="ECO:0007669"/>
    <property type="project" value="TreeGrafter"/>
</dbReference>
<proteinExistence type="inferred from homology"/>
<dbReference type="PRINTS" id="PR00786">
    <property type="entry name" value="NEPRILYSIN"/>
</dbReference>
<name>E8X0H9_GRATM</name>
<dbReference type="Proteomes" id="UP000000343">
    <property type="component" value="Chromosome"/>
</dbReference>
<dbReference type="PROSITE" id="PS51885">
    <property type="entry name" value="NEPRILYSIN"/>
    <property type="match status" value="1"/>
</dbReference>
<dbReference type="PANTHER" id="PTHR11733">
    <property type="entry name" value="ZINC METALLOPROTEASE FAMILY M13 NEPRILYSIN-RELATED"/>
    <property type="match status" value="1"/>
</dbReference>
<evidence type="ECO:0000256" key="3">
    <source>
        <dbReference type="ARBA" id="ARBA00022670"/>
    </source>
</evidence>
<evidence type="ECO:0000256" key="1">
    <source>
        <dbReference type="ARBA" id="ARBA00001947"/>
    </source>
</evidence>
<dbReference type="PANTHER" id="PTHR11733:SF167">
    <property type="entry name" value="FI17812P1-RELATED"/>
    <property type="match status" value="1"/>
</dbReference>
<dbReference type="GO" id="GO:0016485">
    <property type="term" value="P:protein processing"/>
    <property type="evidence" value="ECO:0007669"/>
    <property type="project" value="TreeGrafter"/>
</dbReference>
<dbReference type="EMBL" id="CP002480">
    <property type="protein sequence ID" value="ADW67843.1"/>
    <property type="molecule type" value="Genomic_DNA"/>
</dbReference>
<dbReference type="InterPro" id="IPR018497">
    <property type="entry name" value="Peptidase_M13_C"/>
</dbReference>
<organism evidence="12">
    <name type="scientific">Granulicella tundricola (strain ATCC BAA-1859 / DSM 23138 / MP5ACTX9)</name>
    <dbReference type="NCBI Taxonomy" id="1198114"/>
    <lineage>
        <taxon>Bacteria</taxon>
        <taxon>Pseudomonadati</taxon>
        <taxon>Acidobacteriota</taxon>
        <taxon>Terriglobia</taxon>
        <taxon>Terriglobales</taxon>
        <taxon>Acidobacteriaceae</taxon>
        <taxon>Granulicella</taxon>
    </lineage>
</organism>
<dbReference type="eggNOG" id="COG3590">
    <property type="taxonomic scope" value="Bacteria"/>
</dbReference>
<keyword evidence="8" id="KW-0732">Signal</keyword>
<keyword evidence="6" id="KW-0862">Zinc</keyword>
<dbReference type="GO" id="GO:0004222">
    <property type="term" value="F:metalloendopeptidase activity"/>
    <property type="evidence" value="ECO:0007669"/>
    <property type="project" value="UniProtKB-EC"/>
</dbReference>
<dbReference type="RefSeq" id="WP_013579169.1">
    <property type="nucleotide sequence ID" value="NC_015064.1"/>
</dbReference>
<dbReference type="HOGENOM" id="CLU_006187_7_2_0"/>
<accession>E8X0H9</accession>
<dbReference type="STRING" id="1198114.AciX9_0774"/>
<evidence type="ECO:0000256" key="6">
    <source>
        <dbReference type="ARBA" id="ARBA00022833"/>
    </source>
</evidence>
<dbReference type="Pfam" id="PF05649">
    <property type="entry name" value="Peptidase_M13_N"/>
    <property type="match status" value="1"/>
</dbReference>
<reference evidence="12" key="1">
    <citation type="submission" date="2011-01" db="EMBL/GenBank/DDBJ databases">
        <title>Complete sequence of chromosome of Acidobacterium sp. MP5ACTX9.</title>
        <authorList>
            <consortium name="US DOE Joint Genome Institute"/>
            <person name="Lucas S."/>
            <person name="Copeland A."/>
            <person name="Lapidus A."/>
            <person name="Cheng J.-F."/>
            <person name="Goodwin L."/>
            <person name="Pitluck S."/>
            <person name="Teshima H."/>
            <person name="Detter J.C."/>
            <person name="Han C."/>
            <person name="Tapia R."/>
            <person name="Land M."/>
            <person name="Hauser L."/>
            <person name="Kyrpides N."/>
            <person name="Ivanova N."/>
            <person name="Ovchinnikova G."/>
            <person name="Pagani I."/>
            <person name="Rawat S.R."/>
            <person name="Mannisto M."/>
            <person name="Haggblom M.M."/>
            <person name="Woyke T."/>
        </authorList>
    </citation>
    <scope>NUCLEOTIDE SEQUENCE [LARGE SCALE GENOMIC DNA]</scope>
    <source>
        <strain evidence="12">MP5ACTX9</strain>
    </source>
</reference>
<dbReference type="InterPro" id="IPR042089">
    <property type="entry name" value="Peptidase_M13_dom_2"/>
</dbReference>
<comment type="similarity">
    <text evidence="2">Belongs to the peptidase M13 family.</text>
</comment>
<dbReference type="Gene3D" id="1.10.1380.10">
    <property type="entry name" value="Neutral endopeptidase , domain2"/>
    <property type="match status" value="1"/>
</dbReference>
<evidence type="ECO:0000313" key="11">
    <source>
        <dbReference type="EMBL" id="ADW67843.1"/>
    </source>
</evidence>
<dbReference type="Pfam" id="PF01431">
    <property type="entry name" value="Peptidase_M13"/>
    <property type="match status" value="1"/>
</dbReference>
<keyword evidence="5 11" id="KW-0378">Hydrolase</keyword>